<organism evidence="3 4">
    <name type="scientific">Streptomyces oryzae</name>
    <dbReference type="NCBI Taxonomy" id="1434886"/>
    <lineage>
        <taxon>Bacteria</taxon>
        <taxon>Bacillati</taxon>
        <taxon>Actinomycetota</taxon>
        <taxon>Actinomycetes</taxon>
        <taxon>Kitasatosporales</taxon>
        <taxon>Streptomycetaceae</taxon>
        <taxon>Streptomyces</taxon>
    </lineage>
</organism>
<reference evidence="3 4" key="1">
    <citation type="submission" date="2020-11" db="EMBL/GenBank/DDBJ databases">
        <title>Streptomyces spirodelae sp. nov., isolated from duckweed.</title>
        <authorList>
            <person name="Saimee Y."/>
            <person name="Duangmal K."/>
        </authorList>
    </citation>
    <scope>NUCLEOTIDE SEQUENCE [LARGE SCALE GENOMIC DNA]</scope>
    <source>
        <strain evidence="3 4">S16-07</strain>
    </source>
</reference>
<gene>
    <name evidence="3" type="ORF">ITI46_09685</name>
</gene>
<dbReference type="InterPro" id="IPR000835">
    <property type="entry name" value="HTH_MarR-typ"/>
</dbReference>
<proteinExistence type="predicted"/>
<dbReference type="SUPFAM" id="SSF46785">
    <property type="entry name" value="Winged helix' DNA-binding domain"/>
    <property type="match status" value="1"/>
</dbReference>
<dbReference type="Pfam" id="PF01047">
    <property type="entry name" value="MarR"/>
    <property type="match status" value="1"/>
</dbReference>
<feature type="compositionally biased region" description="Basic and acidic residues" evidence="1">
    <location>
        <begin position="1"/>
        <end position="10"/>
    </location>
</feature>
<dbReference type="InterPro" id="IPR039422">
    <property type="entry name" value="MarR/SlyA-like"/>
</dbReference>
<dbReference type="PROSITE" id="PS50995">
    <property type="entry name" value="HTH_MARR_2"/>
    <property type="match status" value="1"/>
</dbReference>
<dbReference type="InterPro" id="IPR036388">
    <property type="entry name" value="WH-like_DNA-bd_sf"/>
</dbReference>
<dbReference type="PANTHER" id="PTHR33164:SF95">
    <property type="entry name" value="TRANSCRIPTIONAL REGULATOR"/>
    <property type="match status" value="1"/>
</dbReference>
<evidence type="ECO:0000259" key="2">
    <source>
        <dbReference type="PROSITE" id="PS50995"/>
    </source>
</evidence>
<comment type="caution">
    <text evidence="3">The sequence shown here is derived from an EMBL/GenBank/DDBJ whole genome shotgun (WGS) entry which is preliminary data.</text>
</comment>
<keyword evidence="4" id="KW-1185">Reference proteome</keyword>
<dbReference type="PANTHER" id="PTHR33164">
    <property type="entry name" value="TRANSCRIPTIONAL REGULATOR, MARR FAMILY"/>
    <property type="match status" value="1"/>
</dbReference>
<sequence length="181" mass="19744">MADEIPEKTPTKGLVADPAADPATVGPSPASTAPTAPDVLTTAPGYQVRRLYQAYLAVWLRHVGQTLTGPQFAVLTTVRANPGRDQSSLASAVALDTSTMADLARRLENRGLLERRTATSDGRRKLLYLTPEGERALHEAEGRVRELDERLLARYGSGTRERLLRELTALADDWERLSVSP</sequence>
<feature type="domain" description="HTH marR-type" evidence="2">
    <location>
        <begin position="41"/>
        <end position="172"/>
    </location>
</feature>
<dbReference type="InterPro" id="IPR036390">
    <property type="entry name" value="WH_DNA-bd_sf"/>
</dbReference>
<dbReference type="Proteomes" id="UP001519064">
    <property type="component" value="Unassembled WGS sequence"/>
</dbReference>
<feature type="region of interest" description="Disordered" evidence="1">
    <location>
        <begin position="1"/>
        <end position="39"/>
    </location>
</feature>
<dbReference type="EMBL" id="JADKMA010000036">
    <property type="protein sequence ID" value="MBO8191940.1"/>
    <property type="molecule type" value="Genomic_DNA"/>
</dbReference>
<evidence type="ECO:0000313" key="4">
    <source>
        <dbReference type="Proteomes" id="UP001519064"/>
    </source>
</evidence>
<evidence type="ECO:0000313" key="3">
    <source>
        <dbReference type="EMBL" id="MBO8191940.1"/>
    </source>
</evidence>
<dbReference type="Gene3D" id="1.10.10.10">
    <property type="entry name" value="Winged helix-like DNA-binding domain superfamily/Winged helix DNA-binding domain"/>
    <property type="match status" value="1"/>
</dbReference>
<evidence type="ECO:0000256" key="1">
    <source>
        <dbReference type="SAM" id="MobiDB-lite"/>
    </source>
</evidence>
<dbReference type="PRINTS" id="PR00598">
    <property type="entry name" value="HTHMARR"/>
</dbReference>
<accession>A0ABS3X979</accession>
<feature type="compositionally biased region" description="Low complexity" evidence="1">
    <location>
        <begin position="22"/>
        <end position="37"/>
    </location>
</feature>
<name>A0ABS3X979_9ACTN</name>
<dbReference type="RefSeq" id="WP_209239035.1">
    <property type="nucleotide sequence ID" value="NZ_JADKMA010000036.1"/>
</dbReference>
<protein>
    <submittedName>
        <fullName evidence="3">Winged helix-turn-helix transcriptional regulator</fullName>
    </submittedName>
</protein>
<dbReference type="SMART" id="SM00347">
    <property type="entry name" value="HTH_MARR"/>
    <property type="match status" value="1"/>
</dbReference>